<name>A0ABT6ZI29_9ACTN</name>
<keyword evidence="3" id="KW-1185">Reference proteome</keyword>
<feature type="transmembrane region" description="Helical" evidence="1">
    <location>
        <begin position="7"/>
        <end position="27"/>
    </location>
</feature>
<sequence>MGEVLNLINVLAVTVVVAGVIGGLYSFGLKLHFRSVEGTATVATHAGAIACWGACVVIALVALALMVMG</sequence>
<feature type="transmembrane region" description="Helical" evidence="1">
    <location>
        <begin position="47"/>
        <end position="68"/>
    </location>
</feature>
<reference evidence="2" key="1">
    <citation type="submission" date="2023-05" db="EMBL/GenBank/DDBJ databases">
        <title>[olsenella] sp. nov., isolated from a pig farm feces dump.</title>
        <authorList>
            <person name="Chang Y.-H."/>
        </authorList>
    </citation>
    <scope>NUCLEOTIDE SEQUENCE</scope>
    <source>
        <strain evidence="2">YH-ols2217</strain>
    </source>
</reference>
<proteinExistence type="predicted"/>
<keyword evidence="1" id="KW-1133">Transmembrane helix</keyword>
<evidence type="ECO:0000313" key="2">
    <source>
        <dbReference type="EMBL" id="MDJ1128706.1"/>
    </source>
</evidence>
<dbReference type="RefSeq" id="WP_283712347.1">
    <property type="nucleotide sequence ID" value="NZ_JASJEW010000001.1"/>
</dbReference>
<gene>
    <name evidence="2" type="ORF">QJ043_01210</name>
</gene>
<dbReference type="Proteomes" id="UP001431693">
    <property type="component" value="Unassembled WGS sequence"/>
</dbReference>
<organism evidence="2 3">
    <name type="scientific">Kribbibacterium absianum</name>
    <dbReference type="NCBI Taxonomy" id="3044210"/>
    <lineage>
        <taxon>Bacteria</taxon>
        <taxon>Bacillati</taxon>
        <taxon>Actinomycetota</taxon>
        <taxon>Coriobacteriia</taxon>
        <taxon>Coriobacteriales</taxon>
        <taxon>Kribbibacteriaceae</taxon>
        <taxon>Kribbibacterium</taxon>
    </lineage>
</organism>
<protein>
    <submittedName>
        <fullName evidence="2">Uncharacterized protein</fullName>
    </submittedName>
</protein>
<accession>A0ABT6ZI29</accession>
<evidence type="ECO:0000256" key="1">
    <source>
        <dbReference type="SAM" id="Phobius"/>
    </source>
</evidence>
<keyword evidence="1" id="KW-0812">Transmembrane</keyword>
<dbReference type="EMBL" id="JASJEX010000001">
    <property type="protein sequence ID" value="MDJ1128706.1"/>
    <property type="molecule type" value="Genomic_DNA"/>
</dbReference>
<comment type="caution">
    <text evidence="2">The sequence shown here is derived from an EMBL/GenBank/DDBJ whole genome shotgun (WGS) entry which is preliminary data.</text>
</comment>
<evidence type="ECO:0000313" key="3">
    <source>
        <dbReference type="Proteomes" id="UP001431693"/>
    </source>
</evidence>
<keyword evidence="1" id="KW-0472">Membrane</keyword>